<dbReference type="EMBL" id="BSET01000001">
    <property type="protein sequence ID" value="GLK02010.1"/>
    <property type="molecule type" value="Genomic_DNA"/>
</dbReference>
<protein>
    <submittedName>
        <fullName evidence="1">Uncharacterized protein</fullName>
    </submittedName>
</protein>
<reference evidence="1" key="1">
    <citation type="journal article" date="2014" name="Int. J. Syst. Evol. Microbiol.">
        <title>Complete genome sequence of Corynebacterium casei LMG S-19264T (=DSM 44701T), isolated from a smear-ripened cheese.</title>
        <authorList>
            <consortium name="US DOE Joint Genome Institute (JGI-PGF)"/>
            <person name="Walter F."/>
            <person name="Albersmeier A."/>
            <person name="Kalinowski J."/>
            <person name="Ruckert C."/>
        </authorList>
    </citation>
    <scope>NUCLEOTIDE SEQUENCE</scope>
    <source>
        <strain evidence="1">VKM Ac-1958</strain>
    </source>
</reference>
<name>A0A9W6HU58_9MICO</name>
<dbReference type="AlphaFoldDB" id="A0A9W6HU58"/>
<sequence>MPILAAAVATPLAAASTVAPFSTVVTSNFVNNYLDAELRTMVRQYLNTVDAVDGEYNLIQLLAAWRLHRDTWVEFIPWGSTFMNAESSIYHQLTRGFTFGATDGIIPAGAAFHMSYPAGLLNVGTLSSELTYQLANTGLIVGSITDTATSIMVGPTGLNQQVTVNLAAAWSFATRSIGALTMTYTGPAPASGSNTASLSAVVQAVTLRQLLDNIAHAPDRWQIDSGLRSKLEVLATRVHGTVNVQVAPGNAPVPTT</sequence>
<evidence type="ECO:0000313" key="2">
    <source>
        <dbReference type="Proteomes" id="UP001142325"/>
    </source>
</evidence>
<reference evidence="1" key="2">
    <citation type="submission" date="2023-01" db="EMBL/GenBank/DDBJ databases">
        <authorList>
            <person name="Sun Q."/>
            <person name="Evtushenko L."/>
        </authorList>
    </citation>
    <scope>NUCLEOTIDE SEQUENCE</scope>
    <source>
        <strain evidence="1">VKM Ac-1958</strain>
    </source>
</reference>
<dbReference type="Proteomes" id="UP001142325">
    <property type="component" value="Unassembled WGS sequence"/>
</dbReference>
<keyword evidence="2" id="KW-1185">Reference proteome</keyword>
<comment type="caution">
    <text evidence="1">The sequence shown here is derived from an EMBL/GenBank/DDBJ whole genome shotgun (WGS) entry which is preliminary data.</text>
</comment>
<evidence type="ECO:0000313" key="1">
    <source>
        <dbReference type="EMBL" id="GLK02010.1"/>
    </source>
</evidence>
<gene>
    <name evidence="1" type="ORF">GCM10017596_17250</name>
</gene>
<proteinExistence type="predicted"/>
<accession>A0A9W6HU58</accession>
<organism evidence="1 2">
    <name type="scientific">Microbacterium keratanolyticum</name>
    <dbReference type="NCBI Taxonomy" id="67574"/>
    <lineage>
        <taxon>Bacteria</taxon>
        <taxon>Bacillati</taxon>
        <taxon>Actinomycetota</taxon>
        <taxon>Actinomycetes</taxon>
        <taxon>Micrococcales</taxon>
        <taxon>Microbacteriaceae</taxon>
        <taxon>Microbacterium</taxon>
    </lineage>
</organism>